<evidence type="ECO:0000256" key="1">
    <source>
        <dbReference type="ARBA" id="ARBA00022679"/>
    </source>
</evidence>
<proteinExistence type="predicted"/>
<dbReference type="PROSITE" id="PS51186">
    <property type="entry name" value="GNAT"/>
    <property type="match status" value="1"/>
</dbReference>
<evidence type="ECO:0000259" key="3">
    <source>
        <dbReference type="PROSITE" id="PS51186"/>
    </source>
</evidence>
<gene>
    <name evidence="4" type="ORF">GCM10009111_08490</name>
</gene>
<reference evidence="5" key="1">
    <citation type="journal article" date="2019" name="Int. J. Syst. Evol. Microbiol.">
        <title>The Global Catalogue of Microorganisms (GCM) 10K type strain sequencing project: providing services to taxonomists for standard genome sequencing and annotation.</title>
        <authorList>
            <consortium name="The Broad Institute Genomics Platform"/>
            <consortium name="The Broad Institute Genome Sequencing Center for Infectious Disease"/>
            <person name="Wu L."/>
            <person name="Ma J."/>
        </authorList>
    </citation>
    <scope>NUCLEOTIDE SEQUENCE [LARGE SCALE GENOMIC DNA]</scope>
    <source>
        <strain evidence="5">JCM 15608</strain>
    </source>
</reference>
<comment type="caution">
    <text evidence="4">The sequence shown here is derived from an EMBL/GenBank/DDBJ whole genome shotgun (WGS) entry which is preliminary data.</text>
</comment>
<protein>
    <submittedName>
        <fullName evidence="4">GNAT family N-acetyltransferase</fullName>
    </submittedName>
</protein>
<dbReference type="PANTHER" id="PTHR43877:SF5">
    <property type="entry name" value="BLL8307 PROTEIN"/>
    <property type="match status" value="1"/>
</dbReference>
<dbReference type="EMBL" id="BAAAFA010000002">
    <property type="protein sequence ID" value="GAA0813312.1"/>
    <property type="molecule type" value="Genomic_DNA"/>
</dbReference>
<sequence length="156" mass="17753">MDKIVNIKIGGLRDEQVISLLEEHHEDMLSHSPPESVHALDISALEQPNVTFWSLWIGQDLVGIAALKELDKYHGEIKSMRTSTHFLRKGIARKMLEHLILQASARSYKKLSLETGTMDAFLPAQKLYQQCGFQVCKPFGSYQEDPYSMFMSKNIS</sequence>
<evidence type="ECO:0000313" key="5">
    <source>
        <dbReference type="Proteomes" id="UP001500021"/>
    </source>
</evidence>
<accession>A0ABP3WDE7</accession>
<dbReference type="InterPro" id="IPR016181">
    <property type="entry name" value="Acyl_CoA_acyltransferase"/>
</dbReference>
<keyword evidence="5" id="KW-1185">Reference proteome</keyword>
<organism evidence="4 5">
    <name type="scientific">Colwellia asteriadis</name>
    <dbReference type="NCBI Taxonomy" id="517723"/>
    <lineage>
        <taxon>Bacteria</taxon>
        <taxon>Pseudomonadati</taxon>
        <taxon>Pseudomonadota</taxon>
        <taxon>Gammaproteobacteria</taxon>
        <taxon>Alteromonadales</taxon>
        <taxon>Colwelliaceae</taxon>
        <taxon>Colwellia</taxon>
    </lineage>
</organism>
<feature type="domain" description="N-acetyltransferase" evidence="3">
    <location>
        <begin position="7"/>
        <end position="156"/>
    </location>
</feature>
<dbReference type="CDD" id="cd04301">
    <property type="entry name" value="NAT_SF"/>
    <property type="match status" value="1"/>
</dbReference>
<dbReference type="SUPFAM" id="SSF55729">
    <property type="entry name" value="Acyl-CoA N-acyltransferases (Nat)"/>
    <property type="match status" value="1"/>
</dbReference>
<dbReference type="Pfam" id="PF00583">
    <property type="entry name" value="Acetyltransf_1"/>
    <property type="match status" value="1"/>
</dbReference>
<evidence type="ECO:0000256" key="2">
    <source>
        <dbReference type="ARBA" id="ARBA00023315"/>
    </source>
</evidence>
<dbReference type="Gene3D" id="3.40.630.30">
    <property type="match status" value="1"/>
</dbReference>
<name>A0ABP3WDE7_9GAMM</name>
<keyword evidence="1" id="KW-0808">Transferase</keyword>
<dbReference type="Proteomes" id="UP001500021">
    <property type="component" value="Unassembled WGS sequence"/>
</dbReference>
<dbReference type="InterPro" id="IPR050832">
    <property type="entry name" value="Bact_Acetyltransf"/>
</dbReference>
<evidence type="ECO:0000313" key="4">
    <source>
        <dbReference type="EMBL" id="GAA0813312.1"/>
    </source>
</evidence>
<dbReference type="PANTHER" id="PTHR43877">
    <property type="entry name" value="AMINOALKYLPHOSPHONATE N-ACETYLTRANSFERASE-RELATED-RELATED"/>
    <property type="match status" value="1"/>
</dbReference>
<keyword evidence="2" id="KW-0012">Acyltransferase</keyword>
<dbReference type="InterPro" id="IPR000182">
    <property type="entry name" value="GNAT_dom"/>
</dbReference>